<dbReference type="PANTHER" id="PTHR22941">
    <property type="entry name" value="SERPENTINE RECEPTOR"/>
    <property type="match status" value="1"/>
</dbReference>
<dbReference type="Pfam" id="PF10327">
    <property type="entry name" value="7TM_GPCR_Sri"/>
    <property type="match status" value="1"/>
</dbReference>
<organism evidence="2 3">
    <name type="scientific">Pristionchus mayeri</name>
    <dbReference type="NCBI Taxonomy" id="1317129"/>
    <lineage>
        <taxon>Eukaryota</taxon>
        <taxon>Metazoa</taxon>
        <taxon>Ecdysozoa</taxon>
        <taxon>Nematoda</taxon>
        <taxon>Chromadorea</taxon>
        <taxon>Rhabditida</taxon>
        <taxon>Rhabditina</taxon>
        <taxon>Diplogasteromorpha</taxon>
        <taxon>Diplogasteroidea</taxon>
        <taxon>Neodiplogasteridae</taxon>
        <taxon>Pristionchus</taxon>
    </lineage>
</organism>
<sequence length="104" mass="11632">VNICQVARHTFILLRDVNHVSDKTRSLYRVLTRSLVVQALVPVFIVIIPFGIGTVVSTTATIYFPAESSEWLNVFDVLIIAISFHASTHCFALILTTPSFRKTL</sequence>
<feature type="transmembrane region" description="Helical" evidence="1">
    <location>
        <begin position="35"/>
        <end position="65"/>
    </location>
</feature>
<dbReference type="InterPro" id="IPR053220">
    <property type="entry name" value="Nematode_rcpt-like_serp_H"/>
</dbReference>
<evidence type="ECO:0000313" key="3">
    <source>
        <dbReference type="Proteomes" id="UP001328107"/>
    </source>
</evidence>
<evidence type="ECO:0000313" key="2">
    <source>
        <dbReference type="EMBL" id="GMR56114.1"/>
    </source>
</evidence>
<name>A0AAN5I964_9BILA</name>
<dbReference type="PANTHER" id="PTHR22941:SF26">
    <property type="entry name" value="SERPENTINE RECEPTOR, CLASS H"/>
    <property type="match status" value="1"/>
</dbReference>
<dbReference type="Proteomes" id="UP001328107">
    <property type="component" value="Unassembled WGS sequence"/>
</dbReference>
<reference evidence="3" key="1">
    <citation type="submission" date="2022-10" db="EMBL/GenBank/DDBJ databases">
        <title>Genome assembly of Pristionchus species.</title>
        <authorList>
            <person name="Yoshida K."/>
            <person name="Sommer R.J."/>
        </authorList>
    </citation>
    <scope>NUCLEOTIDE SEQUENCE [LARGE SCALE GENOMIC DNA]</scope>
    <source>
        <strain evidence="3">RS5460</strain>
    </source>
</reference>
<proteinExistence type="predicted"/>
<evidence type="ECO:0000256" key="1">
    <source>
        <dbReference type="SAM" id="Phobius"/>
    </source>
</evidence>
<protein>
    <recommendedName>
        <fullName evidence="4">G protein-coupled receptor</fullName>
    </recommendedName>
</protein>
<dbReference type="InterPro" id="IPR019429">
    <property type="entry name" value="7TM_GPCR_serpentine_rcpt_Sri"/>
</dbReference>
<feature type="transmembrane region" description="Helical" evidence="1">
    <location>
        <begin position="71"/>
        <end position="95"/>
    </location>
</feature>
<feature type="non-terminal residue" evidence="2">
    <location>
        <position position="104"/>
    </location>
</feature>
<keyword evidence="1" id="KW-0472">Membrane</keyword>
<keyword evidence="1" id="KW-0812">Transmembrane</keyword>
<keyword evidence="1" id="KW-1133">Transmembrane helix</keyword>
<feature type="non-terminal residue" evidence="2">
    <location>
        <position position="1"/>
    </location>
</feature>
<accession>A0AAN5I964</accession>
<comment type="caution">
    <text evidence="2">The sequence shown here is derived from an EMBL/GenBank/DDBJ whole genome shotgun (WGS) entry which is preliminary data.</text>
</comment>
<evidence type="ECO:0008006" key="4">
    <source>
        <dbReference type="Google" id="ProtNLM"/>
    </source>
</evidence>
<dbReference type="EMBL" id="BTRK01000005">
    <property type="protein sequence ID" value="GMR56114.1"/>
    <property type="molecule type" value="Genomic_DNA"/>
</dbReference>
<dbReference type="AlphaFoldDB" id="A0AAN5I964"/>
<keyword evidence="3" id="KW-1185">Reference proteome</keyword>
<gene>
    <name evidence="2" type="ORF">PMAYCL1PPCAC_26309</name>
</gene>